<reference evidence="1 2" key="1">
    <citation type="journal article" date="2020" name="Genome Biol. Evol.">
        <title>Comparative genomics of strictly vertically transmitted, feminizing microsporidia endosymbionts of amphipod crustaceans.</title>
        <authorList>
            <person name="Cormier A."/>
            <person name="Chebbi M.A."/>
            <person name="Giraud I."/>
            <person name="Wattier R."/>
            <person name="Teixeira M."/>
            <person name="Gilbert C."/>
            <person name="Rigaud T."/>
            <person name="Cordaux R."/>
        </authorList>
    </citation>
    <scope>NUCLEOTIDE SEQUENCE [LARGE SCALE GENOMIC DNA]</scope>
    <source>
        <strain evidence="1 2">Ou3-Ou53</strain>
    </source>
</reference>
<organism evidence="1 2">
    <name type="scientific">Nosema granulosis</name>
    <dbReference type="NCBI Taxonomy" id="83296"/>
    <lineage>
        <taxon>Eukaryota</taxon>
        <taxon>Fungi</taxon>
        <taxon>Fungi incertae sedis</taxon>
        <taxon>Microsporidia</taxon>
        <taxon>Nosematidae</taxon>
        <taxon>Nosema</taxon>
    </lineage>
</organism>
<dbReference type="Proteomes" id="UP000740883">
    <property type="component" value="Unassembled WGS sequence"/>
</dbReference>
<dbReference type="AlphaFoldDB" id="A0A9P6H2L1"/>
<evidence type="ECO:0000313" key="2">
    <source>
        <dbReference type="Proteomes" id="UP000740883"/>
    </source>
</evidence>
<evidence type="ECO:0000313" key="1">
    <source>
        <dbReference type="EMBL" id="KAF9763918.1"/>
    </source>
</evidence>
<keyword evidence="2" id="KW-1185">Reference proteome</keyword>
<dbReference type="EMBL" id="SBJO01000048">
    <property type="protein sequence ID" value="KAF9763918.1"/>
    <property type="molecule type" value="Genomic_DNA"/>
</dbReference>
<protein>
    <submittedName>
        <fullName evidence="1">Uncharacterized protein</fullName>
    </submittedName>
</protein>
<gene>
    <name evidence="1" type="ORF">NGRA_0954</name>
</gene>
<accession>A0A9P6H2L1</accession>
<sequence>MLVCYCVLVFSLIKYNVDFGCLLIHKGIKKESKVLKNITLQILDSESNKDIQIPHFAYDFHSNRNWAYINIHSYNTILETIRCRCLHSLIKFEYIYHKKGVRSKEDSKKKYFMTLKQKINGFSLVPNTERVMIYLIGQTLINSIRGFEGGMRELIYALKQCKPNLDLKYRLFILEYFESEQSLYASMKDFLSSSKIDLLTPESAFISFSKYFFLRNKRYKNVVDIKYLQKENYNAAFRCVRDYSKLCESFQYKRRYLYNTFQDYKYNYTNEVKLVKVYAIKIYTGVNLQKIRCVIELFDFRHKKIGDEKCCIISEYIIYVPFSQDIRYVRVAYKDNSVIIDIKATHLN</sequence>
<name>A0A9P6H2L1_9MICR</name>
<proteinExistence type="predicted"/>
<comment type="caution">
    <text evidence="1">The sequence shown here is derived from an EMBL/GenBank/DDBJ whole genome shotgun (WGS) entry which is preliminary data.</text>
</comment>